<protein>
    <recommendedName>
        <fullName evidence="5">Attachment p12 family protein</fullName>
    </recommendedName>
</protein>
<dbReference type="EMBL" id="SLUM01000014">
    <property type="protein sequence ID" value="TCL56056.1"/>
    <property type="molecule type" value="Genomic_DNA"/>
</dbReference>
<evidence type="ECO:0000256" key="1">
    <source>
        <dbReference type="SAM" id="MobiDB-lite"/>
    </source>
</evidence>
<keyword evidence="2" id="KW-1133">Transmembrane helix</keyword>
<keyword evidence="2" id="KW-0472">Membrane</keyword>
<proteinExistence type="predicted"/>
<dbReference type="AlphaFoldDB" id="A0A4R1QQG1"/>
<dbReference type="STRING" id="1650663.GCA_001486665_01063"/>
<dbReference type="RefSeq" id="WP_058963531.1">
    <property type="nucleotide sequence ID" value="NZ_CABKVM010000014.1"/>
</dbReference>
<keyword evidence="2" id="KW-0812">Transmembrane</keyword>
<reference evidence="3 4" key="1">
    <citation type="submission" date="2019-03" db="EMBL/GenBank/DDBJ databases">
        <title>Genomic Encyclopedia of Type Strains, Phase IV (KMG-IV): sequencing the most valuable type-strain genomes for metagenomic binning, comparative biology and taxonomic classification.</title>
        <authorList>
            <person name="Goeker M."/>
        </authorList>
    </citation>
    <scope>NUCLEOTIDE SEQUENCE [LARGE SCALE GENOMIC DNA]</scope>
    <source>
        <strain evidence="3 4">DSM 100451</strain>
    </source>
</reference>
<evidence type="ECO:0000313" key="4">
    <source>
        <dbReference type="Proteomes" id="UP000295184"/>
    </source>
</evidence>
<evidence type="ECO:0000313" key="3">
    <source>
        <dbReference type="EMBL" id="TCL56056.1"/>
    </source>
</evidence>
<comment type="caution">
    <text evidence="3">The sequence shown here is derived from an EMBL/GenBank/DDBJ whole genome shotgun (WGS) entry which is preliminary data.</text>
</comment>
<name>A0A4R1QQG1_9FIRM</name>
<gene>
    <name evidence="3" type="ORF">EDD77_11410</name>
</gene>
<sequence>MTFADLIVILIVAVMLVLAVLATKKHFGGKGGCCGCSGGCAGCSGSCHAGGHCSHPAPDRNTPDSGHAG</sequence>
<evidence type="ECO:0000256" key="2">
    <source>
        <dbReference type="SAM" id="Phobius"/>
    </source>
</evidence>
<organism evidence="3 4">
    <name type="scientific">Allofournierella massiliensis</name>
    <dbReference type="NCBI Taxonomy" id="1650663"/>
    <lineage>
        <taxon>Bacteria</taxon>
        <taxon>Bacillati</taxon>
        <taxon>Bacillota</taxon>
        <taxon>Clostridia</taxon>
        <taxon>Eubacteriales</taxon>
        <taxon>Oscillospiraceae</taxon>
        <taxon>Allofournierella</taxon>
    </lineage>
</organism>
<accession>A0A4R1QQG1</accession>
<evidence type="ECO:0008006" key="5">
    <source>
        <dbReference type="Google" id="ProtNLM"/>
    </source>
</evidence>
<feature type="transmembrane region" description="Helical" evidence="2">
    <location>
        <begin position="6"/>
        <end position="23"/>
    </location>
</feature>
<dbReference type="Proteomes" id="UP000295184">
    <property type="component" value="Unassembled WGS sequence"/>
</dbReference>
<feature type="region of interest" description="Disordered" evidence="1">
    <location>
        <begin position="50"/>
        <end position="69"/>
    </location>
</feature>